<reference evidence="2" key="1">
    <citation type="journal article" date="2009" name="Nature">
        <title>Genome sequence and analysis of the Irish potato famine pathogen Phytophthora infestans.</title>
        <authorList>
            <consortium name="The Broad Institute Genome Sequencing Platform"/>
            <person name="Haas B.J."/>
            <person name="Kamoun S."/>
            <person name="Zody M.C."/>
            <person name="Jiang R.H."/>
            <person name="Handsaker R.E."/>
            <person name="Cano L.M."/>
            <person name="Grabherr M."/>
            <person name="Kodira C.D."/>
            <person name="Raffaele S."/>
            <person name="Torto-Alalibo T."/>
            <person name="Bozkurt T.O."/>
            <person name="Ah-Fong A.M."/>
            <person name="Alvarado L."/>
            <person name="Anderson V.L."/>
            <person name="Armstrong M.R."/>
            <person name="Avrova A."/>
            <person name="Baxter L."/>
            <person name="Beynon J."/>
            <person name="Boevink P.C."/>
            <person name="Bollmann S.R."/>
            <person name="Bos J.I."/>
            <person name="Bulone V."/>
            <person name="Cai G."/>
            <person name="Cakir C."/>
            <person name="Carrington J.C."/>
            <person name="Chawner M."/>
            <person name="Conti L."/>
            <person name="Costanzo S."/>
            <person name="Ewan R."/>
            <person name="Fahlgren N."/>
            <person name="Fischbach M.A."/>
            <person name="Fugelstad J."/>
            <person name="Gilroy E.M."/>
            <person name="Gnerre S."/>
            <person name="Green P.J."/>
            <person name="Grenville-Briggs L.J."/>
            <person name="Griffith J."/>
            <person name="Grunwald N.J."/>
            <person name="Horn K."/>
            <person name="Horner N.R."/>
            <person name="Hu C.H."/>
            <person name="Huitema E."/>
            <person name="Jeong D.H."/>
            <person name="Jones A.M."/>
            <person name="Jones J.D."/>
            <person name="Jones R.W."/>
            <person name="Karlsson E.K."/>
            <person name="Kunjeti S.G."/>
            <person name="Lamour K."/>
            <person name="Liu Z."/>
            <person name="Ma L."/>
            <person name="Maclean D."/>
            <person name="Chibucos M.C."/>
            <person name="McDonald H."/>
            <person name="McWalters J."/>
            <person name="Meijer H.J."/>
            <person name="Morgan W."/>
            <person name="Morris P.F."/>
            <person name="Munro C.A."/>
            <person name="O'Neill K."/>
            <person name="Ospina-Giraldo M."/>
            <person name="Pinzon A."/>
            <person name="Pritchard L."/>
            <person name="Ramsahoye B."/>
            <person name="Ren Q."/>
            <person name="Restrepo S."/>
            <person name="Roy S."/>
            <person name="Sadanandom A."/>
            <person name="Savidor A."/>
            <person name="Schornack S."/>
            <person name="Schwartz D.C."/>
            <person name="Schumann U.D."/>
            <person name="Schwessinger B."/>
            <person name="Seyer L."/>
            <person name="Sharpe T."/>
            <person name="Silvar C."/>
            <person name="Song J."/>
            <person name="Studholme D.J."/>
            <person name="Sykes S."/>
            <person name="Thines M."/>
            <person name="van de Vondervoort P.J."/>
            <person name="Phuntumart V."/>
            <person name="Wawra S."/>
            <person name="Weide R."/>
            <person name="Win J."/>
            <person name="Young C."/>
            <person name="Zhou S."/>
            <person name="Fry W."/>
            <person name="Meyers B.C."/>
            <person name="van West P."/>
            <person name="Ristaino J."/>
            <person name="Govers F."/>
            <person name="Birch P.R."/>
            <person name="Whisson S.C."/>
            <person name="Judelson H.S."/>
            <person name="Nusbaum C."/>
        </authorList>
    </citation>
    <scope>NUCLEOTIDE SEQUENCE [LARGE SCALE GENOMIC DNA]</scope>
    <source>
        <strain evidence="2">T30-4</strain>
    </source>
</reference>
<dbReference type="SUPFAM" id="SSF53098">
    <property type="entry name" value="Ribonuclease H-like"/>
    <property type="match status" value="1"/>
</dbReference>
<dbReference type="AlphaFoldDB" id="D0N3K2"/>
<dbReference type="Proteomes" id="UP000006643">
    <property type="component" value="Unassembled WGS sequence"/>
</dbReference>
<evidence type="ECO:0008006" key="3">
    <source>
        <dbReference type="Google" id="ProtNLM"/>
    </source>
</evidence>
<evidence type="ECO:0000313" key="1">
    <source>
        <dbReference type="EMBL" id="EEY68956.1"/>
    </source>
</evidence>
<dbReference type="RefSeq" id="XP_002998810.1">
    <property type="nucleotide sequence ID" value="XM_002998764.1"/>
</dbReference>
<dbReference type="KEGG" id="pif:PITG_05106"/>
<protein>
    <recommendedName>
        <fullName evidence="3">DUF659 domain-containing protein</fullName>
    </recommendedName>
</protein>
<dbReference type="GeneID" id="9472468"/>
<accession>D0N3K2</accession>
<organism evidence="1 2">
    <name type="scientific">Phytophthora infestans (strain T30-4)</name>
    <name type="common">Potato late blight agent</name>
    <dbReference type="NCBI Taxonomy" id="403677"/>
    <lineage>
        <taxon>Eukaryota</taxon>
        <taxon>Sar</taxon>
        <taxon>Stramenopiles</taxon>
        <taxon>Oomycota</taxon>
        <taxon>Peronosporomycetes</taxon>
        <taxon>Peronosporales</taxon>
        <taxon>Peronosporaceae</taxon>
        <taxon>Phytophthora</taxon>
    </lineage>
</organism>
<dbReference type="HOGENOM" id="CLU_2163352_0_0_1"/>
<evidence type="ECO:0000313" key="2">
    <source>
        <dbReference type="Proteomes" id="UP000006643"/>
    </source>
</evidence>
<gene>
    <name evidence="1" type="ORF">PITG_05106</name>
</gene>
<proteinExistence type="predicted"/>
<keyword evidence="2" id="KW-1185">Reference proteome</keyword>
<dbReference type="InParanoid" id="D0N3K2"/>
<sequence>MLDLSLPERTKIAQQIVALAVEYQKRVRHAIVKGCWYFSMTCDIWTSRNTKSYISLTIHYVDDEFCPQNWTLEHMSCLAHCLHLVVGGAMIKKKRASGVADEPDWAAEKLH</sequence>
<dbReference type="EMBL" id="DS028124">
    <property type="protein sequence ID" value="EEY68956.1"/>
    <property type="molecule type" value="Genomic_DNA"/>
</dbReference>
<dbReference type="VEuPathDB" id="FungiDB:PITG_05106"/>
<dbReference type="OMA" id="CLAHCLH"/>
<name>D0N3K2_PHYIT</name>
<dbReference type="InterPro" id="IPR012337">
    <property type="entry name" value="RNaseH-like_sf"/>
</dbReference>
<dbReference type="OrthoDB" id="128110at2759"/>